<protein>
    <submittedName>
        <fullName evidence="1">ABC-type uncharacterized transport system, substrate-binding protein</fullName>
    </submittedName>
</protein>
<dbReference type="PANTHER" id="PTHR35271">
    <property type="entry name" value="ABC TRANSPORTER, SUBSTRATE-BINDING LIPOPROTEIN-RELATED"/>
    <property type="match status" value="1"/>
</dbReference>
<accession>A0A1I2V6P1</accession>
<dbReference type="InterPro" id="IPR007487">
    <property type="entry name" value="ABC_transpt-TYRBP-like"/>
</dbReference>
<evidence type="ECO:0000313" key="1">
    <source>
        <dbReference type="EMBL" id="SFG84800.1"/>
    </source>
</evidence>
<name>A0A1I2V6P1_9GAMM</name>
<dbReference type="EMBL" id="FOOU01000015">
    <property type="protein sequence ID" value="SFG84800.1"/>
    <property type="molecule type" value="Genomic_DNA"/>
</dbReference>
<organism evidence="1 2">
    <name type="scientific">Neptunomonas qingdaonensis</name>
    <dbReference type="NCBI Taxonomy" id="1045558"/>
    <lineage>
        <taxon>Bacteria</taxon>
        <taxon>Pseudomonadati</taxon>
        <taxon>Pseudomonadota</taxon>
        <taxon>Gammaproteobacteria</taxon>
        <taxon>Oceanospirillales</taxon>
        <taxon>Oceanospirillaceae</taxon>
        <taxon>Neptunomonas</taxon>
    </lineage>
</organism>
<dbReference type="Pfam" id="PF04392">
    <property type="entry name" value="ABC_sub_bind"/>
    <property type="match status" value="1"/>
</dbReference>
<dbReference type="AlphaFoldDB" id="A0A1I2V6P1"/>
<reference evidence="2" key="1">
    <citation type="submission" date="2016-10" db="EMBL/GenBank/DDBJ databases">
        <authorList>
            <person name="Varghese N."/>
            <person name="Submissions S."/>
        </authorList>
    </citation>
    <scope>NUCLEOTIDE SEQUENCE [LARGE SCALE GENOMIC DNA]</scope>
    <source>
        <strain evidence="2">CGMCC 1.10971</strain>
    </source>
</reference>
<dbReference type="Gene3D" id="3.40.50.2300">
    <property type="match status" value="2"/>
</dbReference>
<dbReference type="RefSeq" id="WP_090729938.1">
    <property type="nucleotide sequence ID" value="NZ_FOOU01000015.1"/>
</dbReference>
<dbReference type="Proteomes" id="UP000198623">
    <property type="component" value="Unassembled WGS sequence"/>
</dbReference>
<sequence length="309" mass="34224">MNNRKWDITKIRLVTIVAILLFTSIFCQAFAASKLTILVSSESPAYKVVVRTIHRTLQSDIQIEEYTPATIDTIPAPPQLLLTVGSAAFKLALEKFPEAPVIASFLPRRVFEQLLSNSPRSLQNTTAIFIDQSMLRQLTLARLIAPNGTSIGTVFGASSIKESQRLHKAAEETGFRIKSVQLNPDDNPVNTLRPVIQETDIFLAIPDKSAFNRASAKWSLFMTLRGRKPLIGFSEKYVDAGALAAVFSSPEQIGTHTAEALDAFITTGSWPKPEHPKYFSVKLNYQSAHTIQIQLPNTDTLQHHLEGIN</sequence>
<keyword evidence="2" id="KW-1185">Reference proteome</keyword>
<dbReference type="STRING" id="1045558.SAMN05216175_11587"/>
<evidence type="ECO:0000313" key="2">
    <source>
        <dbReference type="Proteomes" id="UP000198623"/>
    </source>
</evidence>
<dbReference type="PANTHER" id="PTHR35271:SF1">
    <property type="entry name" value="ABC TRANSPORTER, SUBSTRATE-BINDING LIPOPROTEIN"/>
    <property type="match status" value="1"/>
</dbReference>
<gene>
    <name evidence="1" type="ORF">SAMN05216175_11587</name>
</gene>
<dbReference type="OrthoDB" id="9178917at2"/>
<proteinExistence type="predicted"/>